<sequence length="107" mass="12344">MQQFTNTEITDIHHVYGAIDFSRRITNECRKQVCVNPSIHLSVVECSFPHIPTFGDARHVSSVPSFRIQSDYLTSNCSIHKMHICHLSIRKLFLHSQNTKEPCNSFE</sequence>
<gene>
    <name evidence="1" type="ORF">CEXT_67871</name>
</gene>
<comment type="caution">
    <text evidence="1">The sequence shown here is derived from an EMBL/GenBank/DDBJ whole genome shotgun (WGS) entry which is preliminary data.</text>
</comment>
<evidence type="ECO:0000313" key="2">
    <source>
        <dbReference type="Proteomes" id="UP001054945"/>
    </source>
</evidence>
<dbReference type="Proteomes" id="UP001054945">
    <property type="component" value="Unassembled WGS sequence"/>
</dbReference>
<evidence type="ECO:0000313" key="1">
    <source>
        <dbReference type="EMBL" id="GIX80873.1"/>
    </source>
</evidence>
<name>A0AAV4N8V1_CAEEX</name>
<proteinExistence type="predicted"/>
<keyword evidence="2" id="KW-1185">Reference proteome</keyword>
<accession>A0AAV4N8V1</accession>
<dbReference type="EMBL" id="BPLR01020629">
    <property type="protein sequence ID" value="GIX80873.1"/>
    <property type="molecule type" value="Genomic_DNA"/>
</dbReference>
<organism evidence="1 2">
    <name type="scientific">Caerostris extrusa</name>
    <name type="common">Bark spider</name>
    <name type="synonym">Caerostris bankana</name>
    <dbReference type="NCBI Taxonomy" id="172846"/>
    <lineage>
        <taxon>Eukaryota</taxon>
        <taxon>Metazoa</taxon>
        <taxon>Ecdysozoa</taxon>
        <taxon>Arthropoda</taxon>
        <taxon>Chelicerata</taxon>
        <taxon>Arachnida</taxon>
        <taxon>Araneae</taxon>
        <taxon>Araneomorphae</taxon>
        <taxon>Entelegynae</taxon>
        <taxon>Araneoidea</taxon>
        <taxon>Araneidae</taxon>
        <taxon>Caerostris</taxon>
    </lineage>
</organism>
<reference evidence="1 2" key="1">
    <citation type="submission" date="2021-06" db="EMBL/GenBank/DDBJ databases">
        <title>Caerostris extrusa draft genome.</title>
        <authorList>
            <person name="Kono N."/>
            <person name="Arakawa K."/>
        </authorList>
    </citation>
    <scope>NUCLEOTIDE SEQUENCE [LARGE SCALE GENOMIC DNA]</scope>
</reference>
<protein>
    <submittedName>
        <fullName evidence="1">Uncharacterized protein</fullName>
    </submittedName>
</protein>
<dbReference type="AlphaFoldDB" id="A0AAV4N8V1"/>